<protein>
    <submittedName>
        <fullName evidence="2">Uncharacterized protein</fullName>
    </submittedName>
</protein>
<keyword evidence="3" id="KW-1185">Reference proteome</keyword>
<comment type="caution">
    <text evidence="2">The sequence shown here is derived from an EMBL/GenBank/DDBJ whole genome shotgun (WGS) entry which is preliminary data.</text>
</comment>
<reference evidence="2 3" key="1">
    <citation type="journal article" date="2020" name="Nature">
        <title>Six reference-quality genomes reveal evolution of bat adaptations.</title>
        <authorList>
            <person name="Jebb D."/>
            <person name="Huang Z."/>
            <person name="Pippel M."/>
            <person name="Hughes G.M."/>
            <person name="Lavrichenko K."/>
            <person name="Devanna P."/>
            <person name="Winkler S."/>
            <person name="Jermiin L.S."/>
            <person name="Skirmuntt E.C."/>
            <person name="Katzourakis A."/>
            <person name="Burkitt-Gray L."/>
            <person name="Ray D.A."/>
            <person name="Sullivan K.A.M."/>
            <person name="Roscito J.G."/>
            <person name="Kirilenko B.M."/>
            <person name="Davalos L.M."/>
            <person name="Corthals A.P."/>
            <person name="Power M.L."/>
            <person name="Jones G."/>
            <person name="Ransome R.D."/>
            <person name="Dechmann D.K.N."/>
            <person name="Locatelli A.G."/>
            <person name="Puechmaille S.J."/>
            <person name="Fedrigo O."/>
            <person name="Jarvis E.D."/>
            <person name="Hiller M."/>
            <person name="Vernes S.C."/>
            <person name="Myers E.W."/>
            <person name="Teeling E.C."/>
        </authorList>
    </citation>
    <scope>NUCLEOTIDE SEQUENCE [LARGE SCALE GENOMIC DNA]</scope>
    <source>
        <strain evidence="2">MPipKuh1</strain>
        <tissue evidence="2">Flight muscle</tissue>
    </source>
</reference>
<feature type="region of interest" description="Disordered" evidence="1">
    <location>
        <begin position="45"/>
        <end position="73"/>
    </location>
</feature>
<feature type="compositionally biased region" description="Polar residues" evidence="1">
    <location>
        <begin position="97"/>
        <end position="120"/>
    </location>
</feature>
<evidence type="ECO:0000313" key="3">
    <source>
        <dbReference type="Proteomes" id="UP000558488"/>
    </source>
</evidence>
<dbReference type="AlphaFoldDB" id="A0A7J7QTW5"/>
<name>A0A7J7QTW5_PIPKU</name>
<gene>
    <name evidence="2" type="ORF">mPipKuh1_008462</name>
</gene>
<accession>A0A7J7QTW5</accession>
<evidence type="ECO:0000256" key="1">
    <source>
        <dbReference type="SAM" id="MobiDB-lite"/>
    </source>
</evidence>
<organism evidence="2 3">
    <name type="scientific">Pipistrellus kuhlii</name>
    <name type="common">Kuhl's pipistrelle</name>
    <dbReference type="NCBI Taxonomy" id="59472"/>
    <lineage>
        <taxon>Eukaryota</taxon>
        <taxon>Metazoa</taxon>
        <taxon>Chordata</taxon>
        <taxon>Craniata</taxon>
        <taxon>Vertebrata</taxon>
        <taxon>Euteleostomi</taxon>
        <taxon>Mammalia</taxon>
        <taxon>Eutheria</taxon>
        <taxon>Laurasiatheria</taxon>
        <taxon>Chiroptera</taxon>
        <taxon>Yangochiroptera</taxon>
        <taxon>Vespertilionidae</taxon>
        <taxon>Pipistrellus</taxon>
    </lineage>
</organism>
<dbReference type="Proteomes" id="UP000558488">
    <property type="component" value="Unassembled WGS sequence"/>
</dbReference>
<evidence type="ECO:0000313" key="2">
    <source>
        <dbReference type="EMBL" id="KAF6267340.1"/>
    </source>
</evidence>
<dbReference type="EMBL" id="JACAGB010000148">
    <property type="protein sequence ID" value="KAF6267340.1"/>
    <property type="molecule type" value="Genomic_DNA"/>
</dbReference>
<feature type="region of interest" description="Disordered" evidence="1">
    <location>
        <begin position="90"/>
        <end position="120"/>
    </location>
</feature>
<proteinExistence type="predicted"/>
<sequence>MINKVRAPESKAPSEVPRDLTGKCASIRSLRWDRTLVTSTEAWASLGDTAGGGGGVPVQARQGPDVLGGPWAARKQGACSSQGAVTPCGEIQRKQPRNQSHSGTCWQPSQMGMSLKSRQF</sequence>